<sequence length="389" mass="42464">MFDSLCLWTSRALVGYLVSCFAYRLSTFEYMPRKEALGVTAWVAAIFSLSSGKSPVVQGELAYAALLPAILLSFRFVWRQQIRGPPPGQPVGMKGRTVIVTGSNSGIGVETARGIAAQGAKVIMACRTKKTADAACADIIKTTGNKDVSVMELDMGSFKSIRAFAAAFTKEHNELDVLVHNAGVMLPSRKTTGDGLDMMMQVNCFSVYLLTLLLLPLLRKSTVTAGARVVLVSSTVHIFPCVYESGFDFEDPMCENKKYVMLPRYGHSKLGLELFRSELHRRLRAKGDTIRVNTLSPGSIATGITRSLHWFLIWGQRLVLPLVNKTVRTGANTTIHVATAAEIASVSGEFFEHCEIVPQHDAARDAVASAQLWELAEKLTGFKSEEVGL</sequence>
<dbReference type="GO" id="GO:0016491">
    <property type="term" value="F:oxidoreductase activity"/>
    <property type="evidence" value="ECO:0007669"/>
    <property type="project" value="UniProtKB-KW"/>
</dbReference>
<gene>
    <name evidence="2" type="ORF">FCC1311_008082</name>
</gene>
<dbReference type="AlphaFoldDB" id="A0A2R5G2P3"/>
<keyword evidence="1" id="KW-0560">Oxidoreductase</keyword>
<dbReference type="SUPFAM" id="SSF51735">
    <property type="entry name" value="NAD(P)-binding Rossmann-fold domains"/>
    <property type="match status" value="1"/>
</dbReference>
<evidence type="ECO:0000313" key="2">
    <source>
        <dbReference type="EMBL" id="GBG24589.1"/>
    </source>
</evidence>
<dbReference type="InParanoid" id="A0A2R5G2P3"/>
<comment type="caution">
    <text evidence="2">The sequence shown here is derived from an EMBL/GenBank/DDBJ whole genome shotgun (WGS) entry which is preliminary data.</text>
</comment>
<dbReference type="InterPro" id="IPR036291">
    <property type="entry name" value="NAD(P)-bd_dom_sf"/>
</dbReference>
<dbReference type="InterPro" id="IPR002347">
    <property type="entry name" value="SDR_fam"/>
</dbReference>
<accession>A0A2R5G2P3</accession>
<reference evidence="2 3" key="1">
    <citation type="submission" date="2017-12" db="EMBL/GenBank/DDBJ databases">
        <title>Sequencing, de novo assembly and annotation of complete genome of a new Thraustochytrid species, strain FCC1311.</title>
        <authorList>
            <person name="Sedici K."/>
            <person name="Godart F."/>
            <person name="Aiese Cigliano R."/>
            <person name="Sanseverino W."/>
            <person name="Barakat M."/>
            <person name="Ortet P."/>
            <person name="Marechal E."/>
            <person name="Cagnac O."/>
            <person name="Amato A."/>
        </authorList>
    </citation>
    <scope>NUCLEOTIDE SEQUENCE [LARGE SCALE GENOMIC DNA]</scope>
</reference>
<dbReference type="PANTHER" id="PTHR43157:SF31">
    <property type="entry name" value="PHOSPHATIDYLINOSITOL-GLYCAN BIOSYNTHESIS CLASS F PROTEIN"/>
    <property type="match status" value="1"/>
</dbReference>
<dbReference type="Proteomes" id="UP000241890">
    <property type="component" value="Unassembled WGS sequence"/>
</dbReference>
<dbReference type="EMBL" id="BEYU01000006">
    <property type="protein sequence ID" value="GBG24589.1"/>
    <property type="molecule type" value="Genomic_DNA"/>
</dbReference>
<evidence type="ECO:0000256" key="1">
    <source>
        <dbReference type="ARBA" id="ARBA00023002"/>
    </source>
</evidence>
<name>A0A2R5G2P3_9STRA</name>
<dbReference type="PRINTS" id="PR00081">
    <property type="entry name" value="GDHRDH"/>
</dbReference>
<dbReference type="OrthoDB" id="47007at2759"/>
<proteinExistence type="predicted"/>
<protein>
    <submittedName>
        <fullName evidence="2">Dehydrogenase/reductase SDR family member 13</fullName>
    </submittedName>
</protein>
<evidence type="ECO:0000313" key="3">
    <source>
        <dbReference type="Proteomes" id="UP000241890"/>
    </source>
</evidence>
<keyword evidence="3" id="KW-1185">Reference proteome</keyword>
<organism evidence="2 3">
    <name type="scientific">Hondaea fermentalgiana</name>
    <dbReference type="NCBI Taxonomy" id="2315210"/>
    <lineage>
        <taxon>Eukaryota</taxon>
        <taxon>Sar</taxon>
        <taxon>Stramenopiles</taxon>
        <taxon>Bigyra</taxon>
        <taxon>Labyrinthulomycetes</taxon>
        <taxon>Thraustochytrida</taxon>
        <taxon>Thraustochytriidae</taxon>
        <taxon>Hondaea</taxon>
    </lineage>
</organism>
<dbReference type="PANTHER" id="PTHR43157">
    <property type="entry name" value="PHOSPHATIDYLINOSITOL-GLYCAN BIOSYNTHESIS CLASS F PROTEIN-RELATED"/>
    <property type="match status" value="1"/>
</dbReference>
<dbReference type="Pfam" id="PF00106">
    <property type="entry name" value="adh_short"/>
    <property type="match status" value="1"/>
</dbReference>
<dbReference type="Gene3D" id="3.40.50.720">
    <property type="entry name" value="NAD(P)-binding Rossmann-like Domain"/>
    <property type="match status" value="1"/>
</dbReference>
<dbReference type="FunCoup" id="A0A2R5G2P3">
    <property type="interactions" value="7"/>
</dbReference>